<accession>A0ABR2W8M1</accession>
<protein>
    <recommendedName>
        <fullName evidence="13">Sodium/nucleoside cotransporter</fullName>
    </recommendedName>
</protein>
<evidence type="ECO:0000313" key="11">
    <source>
        <dbReference type="EMBL" id="KAK9723374.1"/>
    </source>
</evidence>
<feature type="transmembrane region" description="Helical" evidence="7">
    <location>
        <begin position="243"/>
        <end position="266"/>
    </location>
</feature>
<feature type="domain" description="Nucleoside transporter/FeoB GTPase Gate" evidence="10">
    <location>
        <begin position="247"/>
        <end position="343"/>
    </location>
</feature>
<evidence type="ECO:0000259" key="8">
    <source>
        <dbReference type="Pfam" id="PF01773"/>
    </source>
</evidence>
<gene>
    <name evidence="11" type="ORF">K7432_001983</name>
</gene>
<keyword evidence="5 7" id="KW-1133">Transmembrane helix</keyword>
<feature type="transmembrane region" description="Helical" evidence="7">
    <location>
        <begin position="406"/>
        <end position="428"/>
    </location>
</feature>
<dbReference type="InterPro" id="IPR002668">
    <property type="entry name" value="CNT_N_dom"/>
</dbReference>
<feature type="transmembrane region" description="Helical" evidence="7">
    <location>
        <begin position="278"/>
        <end position="300"/>
    </location>
</feature>
<evidence type="ECO:0000256" key="2">
    <source>
        <dbReference type="ARBA" id="ARBA00009033"/>
    </source>
</evidence>
<dbReference type="PANTHER" id="PTHR10590">
    <property type="entry name" value="SODIUM/NUCLEOSIDE COTRANSPORTER"/>
    <property type="match status" value="1"/>
</dbReference>
<feature type="transmembrane region" description="Helical" evidence="7">
    <location>
        <begin position="183"/>
        <end position="203"/>
    </location>
</feature>
<dbReference type="InterPro" id="IPR011657">
    <property type="entry name" value="CNT_C_dom"/>
</dbReference>
<name>A0ABR2W8M1_9FUNG</name>
<feature type="transmembrane region" description="Helical" evidence="7">
    <location>
        <begin position="502"/>
        <end position="525"/>
    </location>
</feature>
<evidence type="ECO:0000256" key="7">
    <source>
        <dbReference type="SAM" id="Phobius"/>
    </source>
</evidence>
<feature type="domain" description="Concentrative nucleoside transporter C-terminal" evidence="9">
    <location>
        <begin position="349"/>
        <end position="557"/>
    </location>
</feature>
<evidence type="ECO:0000313" key="12">
    <source>
        <dbReference type="Proteomes" id="UP001479436"/>
    </source>
</evidence>
<feature type="transmembrane region" description="Helical" evidence="7">
    <location>
        <begin position="537"/>
        <end position="559"/>
    </location>
</feature>
<evidence type="ECO:0000259" key="10">
    <source>
        <dbReference type="Pfam" id="PF07670"/>
    </source>
</evidence>
<organism evidence="11 12">
    <name type="scientific">Basidiobolus ranarum</name>
    <dbReference type="NCBI Taxonomy" id="34480"/>
    <lineage>
        <taxon>Eukaryota</taxon>
        <taxon>Fungi</taxon>
        <taxon>Fungi incertae sedis</taxon>
        <taxon>Zoopagomycota</taxon>
        <taxon>Entomophthoromycotina</taxon>
        <taxon>Basidiobolomycetes</taxon>
        <taxon>Basidiobolales</taxon>
        <taxon>Basidiobolaceae</taxon>
        <taxon>Basidiobolus</taxon>
    </lineage>
</organism>
<evidence type="ECO:0000256" key="5">
    <source>
        <dbReference type="ARBA" id="ARBA00022989"/>
    </source>
</evidence>
<dbReference type="Pfam" id="PF07670">
    <property type="entry name" value="Gate"/>
    <property type="match status" value="1"/>
</dbReference>
<feature type="transmembrane region" description="Helical" evidence="7">
    <location>
        <begin position="440"/>
        <end position="459"/>
    </location>
</feature>
<comment type="similarity">
    <text evidence="2">Belongs to the concentrative nucleoside transporter (CNT) (TC 2.A.41) family.</text>
</comment>
<proteinExistence type="inferred from homology"/>
<feature type="domain" description="Concentrative nucleoside transporter N-terminal" evidence="8">
    <location>
        <begin position="165"/>
        <end position="236"/>
    </location>
</feature>
<feature type="transmembrane region" description="Helical" evidence="7">
    <location>
        <begin position="320"/>
        <end position="340"/>
    </location>
</feature>
<feature type="transmembrane region" description="Helical" evidence="7">
    <location>
        <begin position="96"/>
        <end position="117"/>
    </location>
</feature>
<feature type="transmembrane region" description="Helical" evidence="7">
    <location>
        <begin position="159"/>
        <end position="176"/>
    </location>
</feature>
<keyword evidence="4 7" id="KW-0812">Transmembrane</keyword>
<keyword evidence="6 7" id="KW-0472">Membrane</keyword>
<sequence length="560" mass="61069">MDIEMSSQEVKDQTVTSVPVSLLPTTIHDTYIEDDEKKPKSEDPEEKPTFYQRFRLPIHIAAIAIYTGYMIAAWILHGHKTLVPSLLWAFVSLKVMFYHVPTSIVSKPIGWVFSQLIGFAMRFPSKIRWIVSVVFTVAFIAGTTLGLPSGGGHSSLTDRVRSLGGLCAFLLLLYATSTDRKRIRWATVIGGVLMQFILGLFILKTSVGYDIFNWISHLCTSLLEFSNIGLQFIVGDSAAKAPVFAATVLPAVLFFCAIVKIVYYFGGMQWIVKKVAWFMVRVMGTSGAESTVAAASPFVGMGESSLLVLPFLETMTKSELHSTMVSGFATISGSVLVGFISMGVDPQQLITSCVMSTPCGMAISKMRVPETEEPVTRGEVHIPESEDKESNFLHAAANGAAQGVHLVFLIAATVLAFMSLLALVNALLTWAGNFINIDHLTLQLAMGYVFVPFIWLVGIPQVDCIKVSRLMATKMFVNEFVAFDQLMAMEKTHSLLQRTQDLAIYCLCGFANFGSVGIQIGALGSMAPSRKQDLAELAFSAMLCGTMSTLMSATIAGMLM</sequence>
<keyword evidence="12" id="KW-1185">Reference proteome</keyword>
<evidence type="ECO:0000259" key="9">
    <source>
        <dbReference type="Pfam" id="PF07662"/>
    </source>
</evidence>
<dbReference type="Pfam" id="PF07662">
    <property type="entry name" value="Nucleos_tra2_C"/>
    <property type="match status" value="1"/>
</dbReference>
<dbReference type="InterPro" id="IPR008276">
    <property type="entry name" value="C_nuclsd_transpt"/>
</dbReference>
<keyword evidence="3" id="KW-1003">Cell membrane</keyword>
<evidence type="ECO:0008006" key="13">
    <source>
        <dbReference type="Google" id="ProtNLM"/>
    </source>
</evidence>
<dbReference type="Proteomes" id="UP001479436">
    <property type="component" value="Unassembled WGS sequence"/>
</dbReference>
<reference evidence="11 12" key="1">
    <citation type="submission" date="2023-04" db="EMBL/GenBank/DDBJ databases">
        <title>Genome of Basidiobolus ranarum AG-B5.</title>
        <authorList>
            <person name="Stajich J.E."/>
            <person name="Carter-House D."/>
            <person name="Gryganskyi A."/>
        </authorList>
    </citation>
    <scope>NUCLEOTIDE SEQUENCE [LARGE SCALE GENOMIC DNA]</scope>
    <source>
        <strain evidence="11 12">AG-B5</strain>
    </source>
</reference>
<dbReference type="PANTHER" id="PTHR10590:SF4">
    <property type="entry name" value="SOLUTE CARRIER FAMILY 28 MEMBER 3"/>
    <property type="match status" value="1"/>
</dbReference>
<comment type="subcellular location">
    <subcellularLocation>
        <location evidence="1">Cell membrane</location>
        <topology evidence="1">Multi-pass membrane protein</topology>
    </subcellularLocation>
</comment>
<evidence type="ECO:0000256" key="4">
    <source>
        <dbReference type="ARBA" id="ARBA00022692"/>
    </source>
</evidence>
<comment type="caution">
    <text evidence="11">The sequence shown here is derived from an EMBL/GenBank/DDBJ whole genome shotgun (WGS) entry which is preliminary data.</text>
</comment>
<evidence type="ECO:0000256" key="1">
    <source>
        <dbReference type="ARBA" id="ARBA00004651"/>
    </source>
</evidence>
<feature type="transmembrane region" description="Helical" evidence="7">
    <location>
        <begin position="129"/>
        <end position="147"/>
    </location>
</feature>
<feature type="transmembrane region" description="Helical" evidence="7">
    <location>
        <begin position="56"/>
        <end position="76"/>
    </location>
</feature>
<dbReference type="EMBL" id="JASJQH010006925">
    <property type="protein sequence ID" value="KAK9723374.1"/>
    <property type="molecule type" value="Genomic_DNA"/>
</dbReference>
<dbReference type="InterPro" id="IPR011642">
    <property type="entry name" value="Gate_dom"/>
</dbReference>
<dbReference type="Pfam" id="PF01773">
    <property type="entry name" value="Nucleos_tra2_N"/>
    <property type="match status" value="1"/>
</dbReference>
<evidence type="ECO:0000256" key="6">
    <source>
        <dbReference type="ARBA" id="ARBA00023136"/>
    </source>
</evidence>
<evidence type="ECO:0000256" key="3">
    <source>
        <dbReference type="ARBA" id="ARBA00022475"/>
    </source>
</evidence>